<dbReference type="OMA" id="HTRVVNQ"/>
<dbReference type="PANTHER" id="PTHR44006:SF1">
    <property type="entry name" value="U5 SMALL NUCLEAR RIBONUCLEOPROTEIN 40 KDA PROTEIN"/>
    <property type="match status" value="1"/>
</dbReference>
<dbReference type="InParanoid" id="G8JWW6"/>
<dbReference type="SMART" id="SM00320">
    <property type="entry name" value="WD40"/>
    <property type="match status" value="5"/>
</dbReference>
<evidence type="ECO:0000313" key="4">
    <source>
        <dbReference type="EMBL" id="AET41340.1"/>
    </source>
</evidence>
<dbReference type="KEGG" id="erc:Ecym_8044"/>
<dbReference type="InterPro" id="IPR001680">
    <property type="entry name" value="WD40_rpt"/>
</dbReference>
<dbReference type="Proteomes" id="UP000006790">
    <property type="component" value="Chromosome 8"/>
</dbReference>
<proteinExistence type="predicted"/>
<dbReference type="HOGENOM" id="CLU_930571_0_0_1"/>
<dbReference type="Gene3D" id="2.130.10.10">
    <property type="entry name" value="YVTN repeat-like/Quinoprotein amine dehydrogenase"/>
    <property type="match status" value="1"/>
</dbReference>
<dbReference type="EMBL" id="CP002504">
    <property type="protein sequence ID" value="AET41340.1"/>
    <property type="molecule type" value="Genomic_DNA"/>
</dbReference>
<accession>G8JWW6</accession>
<keyword evidence="1 3" id="KW-0853">WD repeat</keyword>
<dbReference type="AlphaFoldDB" id="G8JWW6"/>
<dbReference type="InterPro" id="IPR015943">
    <property type="entry name" value="WD40/YVTN_repeat-like_dom_sf"/>
</dbReference>
<protein>
    <submittedName>
        <fullName evidence="4">Uncharacterized protein</fullName>
    </submittedName>
</protein>
<evidence type="ECO:0000313" key="5">
    <source>
        <dbReference type="Proteomes" id="UP000006790"/>
    </source>
</evidence>
<dbReference type="GO" id="GO:0071013">
    <property type="term" value="C:catalytic step 2 spliceosome"/>
    <property type="evidence" value="ECO:0007669"/>
    <property type="project" value="TreeGrafter"/>
</dbReference>
<dbReference type="Pfam" id="PF00400">
    <property type="entry name" value="WD40"/>
    <property type="match status" value="1"/>
</dbReference>
<dbReference type="eggNOG" id="KOG0265">
    <property type="taxonomic scope" value="Eukaryota"/>
</dbReference>
<name>G8JWW6_ERECY</name>
<dbReference type="STRING" id="931890.G8JWW6"/>
<keyword evidence="2" id="KW-0677">Repeat</keyword>
<dbReference type="InterPro" id="IPR052234">
    <property type="entry name" value="U5_snRNP_Component"/>
</dbReference>
<dbReference type="RefSeq" id="XP_003648157.1">
    <property type="nucleotide sequence ID" value="XM_003648109.1"/>
</dbReference>
<dbReference type="PANTHER" id="PTHR44006">
    <property type="entry name" value="U5 SMALL NUCLEAR RIBONUCLEOPROTEIN 40 KDA PROTEIN"/>
    <property type="match status" value="1"/>
</dbReference>
<dbReference type="PROSITE" id="PS50082">
    <property type="entry name" value="WD_REPEATS_2"/>
    <property type="match status" value="1"/>
</dbReference>
<dbReference type="GeneID" id="11471472"/>
<dbReference type="PROSITE" id="PS00678">
    <property type="entry name" value="WD_REPEATS_1"/>
    <property type="match status" value="1"/>
</dbReference>
<reference evidence="5" key="1">
    <citation type="journal article" date="2012" name="G3 (Bethesda)">
        <title>Pichia sorbitophila, an interspecies yeast hybrid reveals early steps of genome resolution following polyploidization.</title>
        <authorList>
            <person name="Leh Louis V."/>
            <person name="Despons L."/>
            <person name="Friedrich A."/>
            <person name="Martin T."/>
            <person name="Durrens P."/>
            <person name="Casaregola S."/>
            <person name="Neuveglise C."/>
            <person name="Fairhead C."/>
            <person name="Marck C."/>
            <person name="Cruz J.A."/>
            <person name="Straub M.L."/>
            <person name="Kugler V."/>
            <person name="Sacerdot C."/>
            <person name="Uzunov Z."/>
            <person name="Thierry A."/>
            <person name="Weiss S."/>
            <person name="Bleykasten C."/>
            <person name="De Montigny J."/>
            <person name="Jacques N."/>
            <person name="Jung P."/>
            <person name="Lemaire M."/>
            <person name="Mallet S."/>
            <person name="Morel G."/>
            <person name="Richard G.F."/>
            <person name="Sarkar A."/>
            <person name="Savel G."/>
            <person name="Schacherer J."/>
            <person name="Seret M.L."/>
            <person name="Talla E."/>
            <person name="Samson G."/>
            <person name="Jubin C."/>
            <person name="Poulain J."/>
            <person name="Vacherie B."/>
            <person name="Barbe V."/>
            <person name="Pelletier E."/>
            <person name="Sherman D.J."/>
            <person name="Westhof E."/>
            <person name="Weissenbach J."/>
            <person name="Baret P.V."/>
            <person name="Wincker P."/>
            <person name="Gaillardin C."/>
            <person name="Dujon B."/>
            <person name="Souciet J.L."/>
        </authorList>
    </citation>
    <scope>NUCLEOTIDE SEQUENCE [LARGE SCALE GENOMIC DNA]</scope>
    <source>
        <strain evidence="5">CBS 270.75 / DBVPG 7215 / KCTC 17166 / NRRL Y-17582</strain>
    </source>
</reference>
<gene>
    <name evidence="4" type="ordered locus">Ecym_8044</name>
</gene>
<feature type="repeat" description="WD" evidence="3">
    <location>
        <begin position="9"/>
        <end position="42"/>
    </location>
</feature>
<sequence length="311" mass="33741">MSESVCRLAGLHEGAALSCDSSRDGKMVISSGIDGKVGIWDVTGEGAQYEIDSGVVNTCVRLWQGSSQLLAGCANGKVCIYDVETGRKMRQWGGGHKRVVNEIVGLCEEHLFGSVSDDGTLCWWDSRVRKPVGRVVGEFPLLTLALGRRGDGDERSPFLYTSGVEPVVRCYDLRKNTDLIAECETTHATGVSSLCVSSNGSRVCSLGFDDNLQFHDIDASGKLKNRQDGATIELPNSNRDRFLSRCSLMEGVRYVLAYGYIIDIASAVIVSDKLQQAADGCQIIDMMYNESTKHALASCSDGTVLLYSLEK</sequence>
<evidence type="ECO:0000256" key="3">
    <source>
        <dbReference type="PROSITE-ProRule" id="PRU00221"/>
    </source>
</evidence>
<dbReference type="SUPFAM" id="SSF50978">
    <property type="entry name" value="WD40 repeat-like"/>
    <property type="match status" value="1"/>
</dbReference>
<dbReference type="OrthoDB" id="1068471at2759"/>
<dbReference type="InterPro" id="IPR019775">
    <property type="entry name" value="WD40_repeat_CS"/>
</dbReference>
<evidence type="ECO:0000256" key="2">
    <source>
        <dbReference type="ARBA" id="ARBA00022737"/>
    </source>
</evidence>
<keyword evidence="5" id="KW-1185">Reference proteome</keyword>
<organism evidence="4 5">
    <name type="scientific">Eremothecium cymbalariae (strain CBS 270.75 / DBVPG 7215 / KCTC 17166 / NRRL Y-17582)</name>
    <name type="common">Yeast</name>
    <dbReference type="NCBI Taxonomy" id="931890"/>
    <lineage>
        <taxon>Eukaryota</taxon>
        <taxon>Fungi</taxon>
        <taxon>Dikarya</taxon>
        <taxon>Ascomycota</taxon>
        <taxon>Saccharomycotina</taxon>
        <taxon>Saccharomycetes</taxon>
        <taxon>Saccharomycetales</taxon>
        <taxon>Saccharomycetaceae</taxon>
        <taxon>Eremothecium</taxon>
    </lineage>
</organism>
<dbReference type="GO" id="GO:0003723">
    <property type="term" value="F:RNA binding"/>
    <property type="evidence" value="ECO:0007669"/>
    <property type="project" value="TreeGrafter"/>
</dbReference>
<evidence type="ECO:0000256" key="1">
    <source>
        <dbReference type="ARBA" id="ARBA00022574"/>
    </source>
</evidence>
<dbReference type="InterPro" id="IPR036322">
    <property type="entry name" value="WD40_repeat_dom_sf"/>
</dbReference>